<dbReference type="EMBL" id="CM017700">
    <property type="protein sequence ID" value="TYG86480.1"/>
    <property type="molecule type" value="Genomic_DNA"/>
</dbReference>
<evidence type="ECO:0000256" key="1">
    <source>
        <dbReference type="SAM" id="MobiDB-lite"/>
    </source>
</evidence>
<feature type="region of interest" description="Disordered" evidence="1">
    <location>
        <begin position="186"/>
        <end position="222"/>
    </location>
</feature>
<protein>
    <recommendedName>
        <fullName evidence="4">Protein PHYTOCHROME KINASE SUBSTRATE 4</fullName>
    </recommendedName>
</protein>
<gene>
    <name evidence="2" type="ORF">ES288_A13G137200v1</name>
</gene>
<organism evidence="2 3">
    <name type="scientific">Gossypium darwinii</name>
    <name type="common">Darwin's cotton</name>
    <name type="synonym">Gossypium barbadense var. darwinii</name>
    <dbReference type="NCBI Taxonomy" id="34276"/>
    <lineage>
        <taxon>Eukaryota</taxon>
        <taxon>Viridiplantae</taxon>
        <taxon>Streptophyta</taxon>
        <taxon>Embryophyta</taxon>
        <taxon>Tracheophyta</taxon>
        <taxon>Spermatophyta</taxon>
        <taxon>Magnoliopsida</taxon>
        <taxon>eudicotyledons</taxon>
        <taxon>Gunneridae</taxon>
        <taxon>Pentapetalae</taxon>
        <taxon>rosids</taxon>
        <taxon>malvids</taxon>
        <taxon>Malvales</taxon>
        <taxon>Malvaceae</taxon>
        <taxon>Malvoideae</taxon>
        <taxon>Gossypium</taxon>
    </lineage>
</organism>
<dbReference type="AlphaFoldDB" id="A0A5D2DZF5"/>
<reference evidence="2 3" key="1">
    <citation type="submission" date="2019-06" db="EMBL/GenBank/DDBJ databases">
        <title>WGS assembly of Gossypium darwinii.</title>
        <authorList>
            <person name="Chen Z.J."/>
            <person name="Sreedasyam A."/>
            <person name="Ando A."/>
            <person name="Song Q."/>
            <person name="De L."/>
            <person name="Hulse-Kemp A."/>
            <person name="Ding M."/>
            <person name="Ye W."/>
            <person name="Kirkbride R."/>
            <person name="Jenkins J."/>
            <person name="Plott C."/>
            <person name="Lovell J."/>
            <person name="Lin Y.-M."/>
            <person name="Vaughn R."/>
            <person name="Liu B."/>
            <person name="Li W."/>
            <person name="Simpson S."/>
            <person name="Scheffler B."/>
            <person name="Saski C."/>
            <person name="Grover C."/>
            <person name="Hu G."/>
            <person name="Conover J."/>
            <person name="Carlson J."/>
            <person name="Shu S."/>
            <person name="Boston L."/>
            <person name="Williams M."/>
            <person name="Peterson D."/>
            <person name="Mcgee K."/>
            <person name="Jones D."/>
            <person name="Wendel J."/>
            <person name="Stelly D."/>
            <person name="Grimwood J."/>
            <person name="Schmutz J."/>
        </authorList>
    </citation>
    <scope>NUCLEOTIDE SEQUENCE [LARGE SCALE GENOMIC DNA]</scope>
    <source>
        <strain evidence="2">1808015.09</strain>
    </source>
</reference>
<evidence type="ECO:0000313" key="2">
    <source>
        <dbReference type="EMBL" id="TYG86480.1"/>
    </source>
</evidence>
<dbReference type="InterPro" id="IPR039615">
    <property type="entry name" value="PKS"/>
</dbReference>
<dbReference type="GO" id="GO:0009638">
    <property type="term" value="P:phototropism"/>
    <property type="evidence" value="ECO:0007669"/>
    <property type="project" value="InterPro"/>
</dbReference>
<dbReference type="PANTHER" id="PTHR33781:SF1">
    <property type="entry name" value="PROTEIN PHYTOCHROME KINASE SUBSTRATE 4"/>
    <property type="match status" value="1"/>
</dbReference>
<accession>A0A5D2DZF5</accession>
<dbReference type="Proteomes" id="UP000323506">
    <property type="component" value="Chromosome A13"/>
</dbReference>
<dbReference type="PANTHER" id="PTHR33781">
    <property type="entry name" value="PROTEIN PHYTOCHROME KINASE SUBSTRATE 1-RELATED"/>
    <property type="match status" value="1"/>
</dbReference>
<sequence>MMMTMMMEKARAMKTMNGGGSQEHFLEQEQEQEEELKPSLSYNINSFPQQKTNLGVDVSADEDTEISIFDAKRNFSESNSDSRVCKRVSPLNIPNPVHVASEPGAALAGRFSSASSDADGCGYGRTYRVRSFHATPTPSSEASWNSQTGSLANPAGAIAVSMTTTDDKRKGSGKLRRLWRRSCPCSGKKSVQVEPNKPQSFKVDGDRSTRTQSASSGIDHKRREMLQTCNPRCISEENHEFHSSLGVQRVVATTTRVPLMITNGSGTAGFTFPILNQVQPKSSHVKMVVNINSSSLDNHEDPPRESLDVFLPPDDSSISVPKKLVSRITIADDDAASDTSSDLFEIESLSTTTQGHSTSHPMYNNRRDSLDDALNFNTIRSIAAACNGSGFGCQYSSMMTDCCYEPSEASIEWSVTTAEGFERGSVGVSEAEEMHGNYKYNGIGKGGRQKSGNGGLLSCRSEKAVSVGPYPVKYVPPQGQADITLKHVSNVNNPPLSRLSIPFSA</sequence>
<evidence type="ECO:0000313" key="3">
    <source>
        <dbReference type="Proteomes" id="UP000323506"/>
    </source>
</evidence>
<keyword evidence="3" id="KW-1185">Reference proteome</keyword>
<name>A0A5D2DZF5_GOSDA</name>
<proteinExistence type="predicted"/>
<evidence type="ECO:0008006" key="4">
    <source>
        <dbReference type="Google" id="ProtNLM"/>
    </source>
</evidence>